<dbReference type="GO" id="GO:0005783">
    <property type="term" value="C:endoplasmic reticulum"/>
    <property type="evidence" value="ECO:0007669"/>
    <property type="project" value="TreeGrafter"/>
</dbReference>
<dbReference type="GO" id="GO:0016020">
    <property type="term" value="C:membrane"/>
    <property type="evidence" value="ECO:0007669"/>
    <property type="project" value="TreeGrafter"/>
</dbReference>
<dbReference type="GO" id="GO:0046513">
    <property type="term" value="P:ceramide biosynthetic process"/>
    <property type="evidence" value="ECO:0007669"/>
    <property type="project" value="TreeGrafter"/>
</dbReference>
<proteinExistence type="predicted"/>
<dbReference type="PANTHER" id="PTHR12393">
    <property type="entry name" value="SPHINGOMYELIN PHOSPHODIESTERASE RELATED"/>
    <property type="match status" value="1"/>
</dbReference>
<evidence type="ECO:0000313" key="1">
    <source>
        <dbReference type="EMBL" id="KXZ51660.1"/>
    </source>
</evidence>
<dbReference type="GO" id="GO:0004620">
    <property type="term" value="F:phospholipase activity"/>
    <property type="evidence" value="ECO:0007669"/>
    <property type="project" value="TreeGrafter"/>
</dbReference>
<comment type="caution">
    <text evidence="1">The sequence shown here is derived from an EMBL/GenBank/DDBJ whole genome shotgun (WGS) entry which is preliminary data.</text>
</comment>
<dbReference type="Pfam" id="PF12796">
    <property type="entry name" value="Ank_2"/>
    <property type="match status" value="1"/>
</dbReference>
<protein>
    <submittedName>
        <fullName evidence="1">Uncharacterized protein</fullName>
    </submittedName>
</protein>
<dbReference type="EMBL" id="LSYV01000012">
    <property type="protein sequence ID" value="KXZ51660.1"/>
    <property type="molecule type" value="Genomic_DNA"/>
</dbReference>
<reference evidence="2" key="1">
    <citation type="journal article" date="2016" name="Nat. Commun.">
        <title>The Gonium pectorale genome demonstrates co-option of cell cycle regulation during the evolution of multicellularity.</title>
        <authorList>
            <person name="Hanschen E.R."/>
            <person name="Marriage T.N."/>
            <person name="Ferris P.J."/>
            <person name="Hamaji T."/>
            <person name="Toyoda A."/>
            <person name="Fujiyama A."/>
            <person name="Neme R."/>
            <person name="Noguchi H."/>
            <person name="Minakuchi Y."/>
            <person name="Suzuki M."/>
            <person name="Kawai-Toyooka H."/>
            <person name="Smith D.R."/>
            <person name="Sparks H."/>
            <person name="Anderson J."/>
            <person name="Bakaric R."/>
            <person name="Luria V."/>
            <person name="Karger A."/>
            <person name="Kirschner M.W."/>
            <person name="Durand P.M."/>
            <person name="Michod R.E."/>
            <person name="Nozaki H."/>
            <person name="Olson B.J."/>
        </authorList>
    </citation>
    <scope>NUCLEOTIDE SEQUENCE [LARGE SCALE GENOMIC DNA]</scope>
    <source>
        <strain evidence="2">NIES-2863</strain>
    </source>
</reference>
<dbReference type="GO" id="GO:0030149">
    <property type="term" value="P:sphingolipid catabolic process"/>
    <property type="evidence" value="ECO:0007669"/>
    <property type="project" value="TreeGrafter"/>
</dbReference>
<keyword evidence="2" id="KW-1185">Reference proteome</keyword>
<dbReference type="InterPro" id="IPR036770">
    <property type="entry name" value="Ankyrin_rpt-contain_sf"/>
</dbReference>
<dbReference type="AlphaFoldDB" id="A0A150GQN4"/>
<dbReference type="InterPro" id="IPR002110">
    <property type="entry name" value="Ankyrin_rpt"/>
</dbReference>
<gene>
    <name evidence="1" type="ORF">GPECTOR_11g113</name>
</gene>
<dbReference type="GO" id="GO:0071944">
    <property type="term" value="C:cell periphery"/>
    <property type="evidence" value="ECO:0007669"/>
    <property type="project" value="TreeGrafter"/>
</dbReference>
<dbReference type="Proteomes" id="UP000075714">
    <property type="component" value="Unassembled WGS sequence"/>
</dbReference>
<name>A0A150GQN4_GONPE</name>
<dbReference type="SUPFAM" id="SSF48403">
    <property type="entry name" value="Ankyrin repeat"/>
    <property type="match status" value="1"/>
</dbReference>
<evidence type="ECO:0000313" key="2">
    <source>
        <dbReference type="Proteomes" id="UP000075714"/>
    </source>
</evidence>
<accession>A0A150GQN4</accession>
<sequence>MPTEQQCLRRVWIPTVLERVAVFLPANEVAYTLRLVDKATAEQFRRPEFCIVRLSQPVPPHAFAWRWGRPGATRELTLAKRRQLLSLTAASGSVANLRIALSGAGCEPNKEVAYAAGKGGHLDVCLLLEEHGCSLGDAVEGAAAGGHLGVCQALLARPDVAGNNFDCAQAAAKHGHMAVFDFIMQRSGPQPPRSDPLWSHLEAVAKGCDLATLKRCMDEWQLNPSEWDDRDTRDEDLDGMNLRRILARAAGSPTPDWKAKVELLESCGYPPTLEAFQCAAVQPDVMERFRWLREREYPREPLEMDMDGEDPYATEAAAASGVEDAILFLAPDKAEQDSDFSLDAEAAAWRGHLHVLKALHSSGYEFEVQIPIHAAARSGHLHVVAWLVEELGAPLDEELFAAAAESGSVELLTWLRERGCPWGESVFTAAAKSGCIAAAEWLAERGCPMEATGTHFLRAAEASDFAMLECLRRLGCPWGPPNKLFGDCLSAYTYRIPALAWLVEAGCPVDWAAALELAEARAADRGIFGDRGWRNPQQQRSDEALAAWVRGQADKRRQ</sequence>
<dbReference type="OrthoDB" id="549761at2759"/>
<dbReference type="Gene3D" id="1.25.40.20">
    <property type="entry name" value="Ankyrin repeat-containing domain"/>
    <property type="match status" value="2"/>
</dbReference>
<organism evidence="1 2">
    <name type="scientific">Gonium pectorale</name>
    <name type="common">Green alga</name>
    <dbReference type="NCBI Taxonomy" id="33097"/>
    <lineage>
        <taxon>Eukaryota</taxon>
        <taxon>Viridiplantae</taxon>
        <taxon>Chlorophyta</taxon>
        <taxon>core chlorophytes</taxon>
        <taxon>Chlorophyceae</taxon>
        <taxon>CS clade</taxon>
        <taxon>Chlamydomonadales</taxon>
        <taxon>Volvocaceae</taxon>
        <taxon>Gonium</taxon>
    </lineage>
</organism>
<dbReference type="PANTHER" id="PTHR12393:SF6">
    <property type="entry name" value="SPHINGOMYELIN PHOSPHODIESTERASE 2"/>
    <property type="match status" value="1"/>
</dbReference>